<gene>
    <name evidence="13" type="ORF">TBIB3V08_LOCUS6779</name>
</gene>
<feature type="region of interest" description="Disordered" evidence="11">
    <location>
        <begin position="559"/>
        <end position="635"/>
    </location>
</feature>
<dbReference type="SMART" id="SM00220">
    <property type="entry name" value="S_TKc"/>
    <property type="match status" value="1"/>
</dbReference>
<dbReference type="Gene3D" id="1.10.510.10">
    <property type="entry name" value="Transferase(Phosphotransferase) domain 1"/>
    <property type="match status" value="1"/>
</dbReference>
<dbReference type="Gene3D" id="3.30.200.20">
    <property type="entry name" value="Phosphorylase Kinase, domain 1"/>
    <property type="match status" value="1"/>
</dbReference>
<keyword evidence="6" id="KW-0418">Kinase</keyword>
<evidence type="ECO:0000256" key="10">
    <source>
        <dbReference type="PROSITE-ProRule" id="PRU10141"/>
    </source>
</evidence>
<evidence type="ECO:0000256" key="2">
    <source>
        <dbReference type="ARBA" id="ARBA00012425"/>
    </source>
</evidence>
<accession>A0A7R9I1Y3</accession>
<evidence type="ECO:0000256" key="8">
    <source>
        <dbReference type="ARBA" id="ARBA00047811"/>
    </source>
</evidence>
<dbReference type="PROSITE" id="PS00107">
    <property type="entry name" value="PROTEIN_KINASE_ATP"/>
    <property type="match status" value="1"/>
</dbReference>
<dbReference type="EC" id="2.7.11.22" evidence="2"/>
<keyword evidence="4" id="KW-0808">Transferase</keyword>
<dbReference type="InterPro" id="IPR050108">
    <property type="entry name" value="CDK"/>
</dbReference>
<evidence type="ECO:0000256" key="11">
    <source>
        <dbReference type="SAM" id="MobiDB-lite"/>
    </source>
</evidence>
<evidence type="ECO:0000256" key="4">
    <source>
        <dbReference type="ARBA" id="ARBA00022679"/>
    </source>
</evidence>
<dbReference type="InterPro" id="IPR017441">
    <property type="entry name" value="Protein_kinase_ATP_BS"/>
</dbReference>
<dbReference type="PROSITE" id="PS00108">
    <property type="entry name" value="PROTEIN_KINASE_ST"/>
    <property type="match status" value="1"/>
</dbReference>
<keyword evidence="3" id="KW-0723">Serine/threonine-protein kinase</keyword>
<dbReference type="FunFam" id="1.10.510.10:FF:000624">
    <property type="entry name" value="Mitogen-activated protein kinase"/>
    <property type="match status" value="1"/>
</dbReference>
<evidence type="ECO:0000256" key="7">
    <source>
        <dbReference type="ARBA" id="ARBA00022840"/>
    </source>
</evidence>
<evidence type="ECO:0000256" key="9">
    <source>
        <dbReference type="ARBA" id="ARBA00048367"/>
    </source>
</evidence>
<dbReference type="InterPro" id="IPR000719">
    <property type="entry name" value="Prot_kinase_dom"/>
</dbReference>
<feature type="binding site" evidence="10">
    <location>
        <position position="34"/>
    </location>
    <ligand>
        <name>ATP</name>
        <dbReference type="ChEBI" id="CHEBI:30616"/>
    </ligand>
</feature>
<comment type="catalytic activity">
    <reaction evidence="9">
        <text>L-seryl-[protein] + ATP = O-phospho-L-seryl-[protein] + ADP + H(+)</text>
        <dbReference type="Rhea" id="RHEA:17989"/>
        <dbReference type="Rhea" id="RHEA-COMP:9863"/>
        <dbReference type="Rhea" id="RHEA-COMP:11604"/>
        <dbReference type="ChEBI" id="CHEBI:15378"/>
        <dbReference type="ChEBI" id="CHEBI:29999"/>
        <dbReference type="ChEBI" id="CHEBI:30616"/>
        <dbReference type="ChEBI" id="CHEBI:83421"/>
        <dbReference type="ChEBI" id="CHEBI:456216"/>
        <dbReference type="EC" id="2.7.11.22"/>
    </reaction>
</comment>
<dbReference type="AlphaFoldDB" id="A0A7R9I1Y3"/>
<dbReference type="SUPFAM" id="SSF56112">
    <property type="entry name" value="Protein kinase-like (PK-like)"/>
    <property type="match status" value="1"/>
</dbReference>
<dbReference type="EMBL" id="OD566634">
    <property type="protein sequence ID" value="CAD7444399.1"/>
    <property type="molecule type" value="Genomic_DNA"/>
</dbReference>
<evidence type="ECO:0000313" key="13">
    <source>
        <dbReference type="EMBL" id="CAD7444399.1"/>
    </source>
</evidence>
<reference evidence="13" key="1">
    <citation type="submission" date="2020-11" db="EMBL/GenBank/DDBJ databases">
        <authorList>
            <person name="Tran Van P."/>
        </authorList>
    </citation>
    <scope>NUCLEOTIDE SEQUENCE</scope>
</reference>
<protein>
    <recommendedName>
        <fullName evidence="2">cyclin-dependent kinase</fullName>
        <ecNumber evidence="2">2.7.11.22</ecNumber>
    </recommendedName>
</protein>
<keyword evidence="5 10" id="KW-0547">Nucleotide-binding</keyword>
<dbReference type="InterPro" id="IPR011009">
    <property type="entry name" value="Kinase-like_dom_sf"/>
</dbReference>
<comment type="catalytic activity">
    <reaction evidence="8">
        <text>L-threonyl-[protein] + ATP = O-phospho-L-threonyl-[protein] + ADP + H(+)</text>
        <dbReference type="Rhea" id="RHEA:46608"/>
        <dbReference type="Rhea" id="RHEA-COMP:11060"/>
        <dbReference type="Rhea" id="RHEA-COMP:11605"/>
        <dbReference type="ChEBI" id="CHEBI:15378"/>
        <dbReference type="ChEBI" id="CHEBI:30013"/>
        <dbReference type="ChEBI" id="CHEBI:30616"/>
        <dbReference type="ChEBI" id="CHEBI:61977"/>
        <dbReference type="ChEBI" id="CHEBI:456216"/>
        <dbReference type="EC" id="2.7.11.22"/>
    </reaction>
</comment>
<dbReference type="InterPro" id="IPR008271">
    <property type="entry name" value="Ser/Thr_kinase_AS"/>
</dbReference>
<feature type="compositionally biased region" description="Basic and acidic residues" evidence="11">
    <location>
        <begin position="449"/>
        <end position="460"/>
    </location>
</feature>
<dbReference type="PANTHER" id="PTHR24056">
    <property type="entry name" value="CELL DIVISION PROTEIN KINASE"/>
    <property type="match status" value="1"/>
</dbReference>
<comment type="similarity">
    <text evidence="1">Belongs to the protein kinase superfamily. CMGC Ser/Thr protein kinase family. CDC2/CDKX subfamily.</text>
</comment>
<dbReference type="PROSITE" id="PS50011">
    <property type="entry name" value="PROTEIN_KINASE_DOM"/>
    <property type="match status" value="1"/>
</dbReference>
<dbReference type="GO" id="GO:0004693">
    <property type="term" value="F:cyclin-dependent protein serine/threonine kinase activity"/>
    <property type="evidence" value="ECO:0007669"/>
    <property type="project" value="UniProtKB-EC"/>
</dbReference>
<evidence type="ECO:0000256" key="5">
    <source>
        <dbReference type="ARBA" id="ARBA00022741"/>
    </source>
</evidence>
<organism evidence="13">
    <name type="scientific">Timema bartmani</name>
    <dbReference type="NCBI Taxonomy" id="61472"/>
    <lineage>
        <taxon>Eukaryota</taxon>
        <taxon>Metazoa</taxon>
        <taxon>Ecdysozoa</taxon>
        <taxon>Arthropoda</taxon>
        <taxon>Hexapoda</taxon>
        <taxon>Insecta</taxon>
        <taxon>Pterygota</taxon>
        <taxon>Neoptera</taxon>
        <taxon>Polyneoptera</taxon>
        <taxon>Phasmatodea</taxon>
        <taxon>Timematodea</taxon>
        <taxon>Timematoidea</taxon>
        <taxon>Timematidae</taxon>
        <taxon>Timema</taxon>
    </lineage>
</organism>
<evidence type="ECO:0000259" key="12">
    <source>
        <dbReference type="PROSITE" id="PS50011"/>
    </source>
</evidence>
<feature type="domain" description="Protein kinase" evidence="12">
    <location>
        <begin position="4"/>
        <end position="339"/>
    </location>
</feature>
<sequence length="635" mass="71559">MEKYESISVVGEGSYGLVMKCRHRETGQVVAIKKFIETEEDQVVRKMALREIRMLKKLRHENLVNMIEVFRRKRRFYLVFEYLDHTVLDELEEHPRGLGEEVSRQHIFQVVRGIDFCHRNNKSAVNCQSSPKKPWGYCTCAMKAHCWQMFVLEEKIWSENIVHRDVKPENVLVSRLGVIKLCDFGFARLLATPGETYTDYVATRWYRAPELLVGDTKYGREVDIWAIGCLFAEMMSGDPLFPGDSDIDQLFQIIKLLAGWSAGASKLSPRHQTMVARNPMFKGLKKSGGGNEAEEGSARSLFKLFPSWPHVALDLLTLCLKLDPNQRPNSGELMVHSYFTQDRFSERFLSELRSKIQQEFQGNPLLRKYQTTLVVSSAVRKGSFPQAQDSNMCLPNQSLSRKHTPSVYSVAPSIPSVVVLFSGSSSQMQRRNVLLEPPRWKMSDSGVSDCRRPAGRKTSDPSEGPLPSEDTTQIFSASPTPYQSLESVQQQGISSQQHVLHPSINNLNLNFMGGRLMDALKRSPQPPPAPRPYPRGNMPIHNMLAPPRTQLLRRLGNEPDTRFPSPGSWKAGKTNSGGDDFSLPSLPGVYGSPSKGVKKKLTPMPQHGSNPMDSLMSPVKMQPVSFTITKPKDKV</sequence>
<evidence type="ECO:0000256" key="1">
    <source>
        <dbReference type="ARBA" id="ARBA00006485"/>
    </source>
</evidence>
<dbReference type="FunFam" id="3.30.200.20:FF:000049">
    <property type="entry name" value="cyclin-dependent kinase-like 1 isoform X1"/>
    <property type="match status" value="1"/>
</dbReference>
<keyword evidence="7 10" id="KW-0067">ATP-binding</keyword>
<proteinExistence type="inferred from homology"/>
<dbReference type="PANTHER" id="PTHR24056:SF400">
    <property type="entry name" value="KINASE, PUTATIVE-RELATED"/>
    <property type="match status" value="1"/>
</dbReference>
<dbReference type="Pfam" id="PF00069">
    <property type="entry name" value="Pkinase"/>
    <property type="match status" value="2"/>
</dbReference>
<evidence type="ECO:0000256" key="6">
    <source>
        <dbReference type="ARBA" id="ARBA00022777"/>
    </source>
</evidence>
<feature type="region of interest" description="Disordered" evidence="11">
    <location>
        <begin position="434"/>
        <end position="476"/>
    </location>
</feature>
<name>A0A7R9I1Y3_9NEOP</name>
<evidence type="ECO:0000256" key="3">
    <source>
        <dbReference type="ARBA" id="ARBA00022527"/>
    </source>
</evidence>
<dbReference type="GO" id="GO:0005634">
    <property type="term" value="C:nucleus"/>
    <property type="evidence" value="ECO:0007669"/>
    <property type="project" value="TreeGrafter"/>
</dbReference>
<dbReference type="GO" id="GO:0005524">
    <property type="term" value="F:ATP binding"/>
    <property type="evidence" value="ECO:0007669"/>
    <property type="project" value="UniProtKB-UniRule"/>
</dbReference>